<keyword evidence="2" id="KW-1185">Reference proteome</keyword>
<sequence length="561" mass="58862">MYSDQESNPDRENHPPNSGKVGSSAAAAAAAAAARTAPGSSQPSGGKPMRFKVVRYEEYRQKWGTKGRASVWDEHLPGVPTSLPPKTEMELRTEQNLLMCDPMPATPIAYPHIQCHQQPQLSRRSHYERIPLAMLHYPKCDQARKPGAAGRLEVASVAAAAAAMKADDETSPARSRRRHKASLPCPAPAGQLDGASSTGTPPTELSAPQDANAAGATATTVTSDSSKVPSSSMATPPLLQSQQSSQPPSRQAPPLLQSTSTSTPPQPSSHHRTPPPANLDLEATEDRSDEPPNPPNPPASPVPEQRPSPPNSATAANAANSSLAPAAATSVTAVPSSTASASSTTPRVSDADQAGSQVKRGRFTVAVAAAPPGSTPAVPPQPPSSVSSVEDAAAAATASVAAVSSAGSVEQSAAAVSAAGEVSQNAHEVAVMCQSYKPAMAHLFTPERVQAAFNWISHYREDSDEDSTFQVTIDNVAQTVMYLSSQDGKKKKEQIAPPIGAILSTVKSEMEPLQQLVQHLRTAVQQRDAEIQTLNQTLRPLLSEETMTAILNRQSRLSRPE</sequence>
<proteinExistence type="predicted"/>
<evidence type="ECO:0000256" key="1">
    <source>
        <dbReference type="SAM" id="MobiDB-lite"/>
    </source>
</evidence>
<feature type="compositionally biased region" description="Low complexity" evidence="1">
    <location>
        <begin position="311"/>
        <end position="348"/>
    </location>
</feature>
<evidence type="ECO:0000313" key="3">
    <source>
        <dbReference type="WBParaSite" id="maker-uti_cns_0009810-snap-gene-0.2-mRNA-1"/>
    </source>
</evidence>
<name>A0A1I8I4Y9_9PLAT</name>
<feature type="compositionally biased region" description="Low complexity" evidence="1">
    <location>
        <begin position="25"/>
        <end position="34"/>
    </location>
</feature>
<protein>
    <submittedName>
        <fullName evidence="3">PHD-type domain-containing protein</fullName>
    </submittedName>
</protein>
<dbReference type="AlphaFoldDB" id="A0A1I8I4Y9"/>
<feature type="compositionally biased region" description="Low complexity" evidence="1">
    <location>
        <begin position="211"/>
        <end position="263"/>
    </location>
</feature>
<reference evidence="3" key="1">
    <citation type="submission" date="2016-11" db="UniProtKB">
        <authorList>
            <consortium name="WormBaseParasite"/>
        </authorList>
    </citation>
    <scope>IDENTIFICATION</scope>
</reference>
<feature type="compositionally biased region" description="Pro residues" evidence="1">
    <location>
        <begin position="291"/>
        <end position="310"/>
    </location>
</feature>
<feature type="region of interest" description="Disordered" evidence="1">
    <location>
        <begin position="163"/>
        <end position="357"/>
    </location>
</feature>
<dbReference type="Proteomes" id="UP000095280">
    <property type="component" value="Unplaced"/>
</dbReference>
<organism evidence="2 3">
    <name type="scientific">Macrostomum lignano</name>
    <dbReference type="NCBI Taxonomy" id="282301"/>
    <lineage>
        <taxon>Eukaryota</taxon>
        <taxon>Metazoa</taxon>
        <taxon>Spiralia</taxon>
        <taxon>Lophotrochozoa</taxon>
        <taxon>Platyhelminthes</taxon>
        <taxon>Rhabditophora</taxon>
        <taxon>Macrostomorpha</taxon>
        <taxon>Macrostomida</taxon>
        <taxon>Macrostomidae</taxon>
        <taxon>Macrostomum</taxon>
    </lineage>
</organism>
<dbReference type="WBParaSite" id="maker-uti_cns_0009810-snap-gene-0.2-mRNA-1">
    <property type="protein sequence ID" value="maker-uti_cns_0009810-snap-gene-0.2-mRNA-1"/>
    <property type="gene ID" value="maker-uti_cns_0009810-snap-gene-0.2"/>
</dbReference>
<accession>A0A1I8I4Y9</accession>
<feature type="compositionally biased region" description="Polar residues" evidence="1">
    <location>
        <begin position="194"/>
        <end position="203"/>
    </location>
</feature>
<feature type="region of interest" description="Disordered" evidence="1">
    <location>
        <begin position="1"/>
        <end position="48"/>
    </location>
</feature>
<evidence type="ECO:0000313" key="2">
    <source>
        <dbReference type="Proteomes" id="UP000095280"/>
    </source>
</evidence>